<dbReference type="GO" id="GO:0044718">
    <property type="term" value="P:siderophore transmembrane transport"/>
    <property type="evidence" value="ECO:0007669"/>
    <property type="project" value="TreeGrafter"/>
</dbReference>
<gene>
    <name evidence="16" type="ORF">N7644_12940</name>
</gene>
<evidence type="ECO:0000256" key="2">
    <source>
        <dbReference type="ARBA" id="ARBA00022448"/>
    </source>
</evidence>
<evidence type="ECO:0000256" key="12">
    <source>
        <dbReference type="RuleBase" id="RU003357"/>
    </source>
</evidence>
<dbReference type="PROSITE" id="PS52016">
    <property type="entry name" value="TONB_DEPENDENT_REC_3"/>
    <property type="match status" value="1"/>
</dbReference>
<dbReference type="PANTHER" id="PTHR30069:SF53">
    <property type="entry name" value="COLICIN I RECEPTOR-RELATED"/>
    <property type="match status" value="1"/>
</dbReference>
<dbReference type="InterPro" id="IPR012910">
    <property type="entry name" value="Plug_dom"/>
</dbReference>
<accession>A0AA42LFA2</accession>
<proteinExistence type="inferred from homology"/>
<evidence type="ECO:0000259" key="15">
    <source>
        <dbReference type="Pfam" id="PF07715"/>
    </source>
</evidence>
<dbReference type="SUPFAM" id="SSF56935">
    <property type="entry name" value="Porins"/>
    <property type="match status" value="1"/>
</dbReference>
<dbReference type="Gene3D" id="2.40.170.20">
    <property type="entry name" value="TonB-dependent receptor, beta-barrel domain"/>
    <property type="match status" value="1"/>
</dbReference>
<dbReference type="InterPro" id="IPR010916">
    <property type="entry name" value="TonB_box_CS"/>
</dbReference>
<keyword evidence="16" id="KW-0675">Receptor</keyword>
<organism evidence="16 17">
    <name type="scientific">Acinetobacter courvalinii</name>
    <dbReference type="NCBI Taxonomy" id="280147"/>
    <lineage>
        <taxon>Bacteria</taxon>
        <taxon>Pseudomonadati</taxon>
        <taxon>Pseudomonadota</taxon>
        <taxon>Gammaproteobacteria</taxon>
        <taxon>Moraxellales</taxon>
        <taxon>Moraxellaceae</taxon>
        <taxon>Acinetobacter</taxon>
    </lineage>
</organism>
<keyword evidence="8 10" id="KW-0472">Membrane</keyword>
<name>A0AA42LFA2_9GAMM</name>
<evidence type="ECO:0000256" key="11">
    <source>
        <dbReference type="PROSITE-ProRule" id="PRU10143"/>
    </source>
</evidence>
<feature type="domain" description="TonB-dependent receptor-like beta-barrel" evidence="14">
    <location>
        <begin position="233"/>
        <end position="671"/>
    </location>
</feature>
<feature type="signal peptide" evidence="13">
    <location>
        <begin position="1"/>
        <end position="25"/>
    </location>
</feature>
<dbReference type="RefSeq" id="WP_279696058.1">
    <property type="nucleotide sequence ID" value="NZ_JAOEEO010000003.1"/>
</dbReference>
<keyword evidence="5 13" id="KW-0732">Signal</keyword>
<comment type="subcellular location">
    <subcellularLocation>
        <location evidence="1 10">Cell outer membrane</location>
        <topology evidence="1 10">Multi-pass membrane protein</topology>
    </subcellularLocation>
</comment>
<dbReference type="Proteomes" id="UP001159329">
    <property type="component" value="Unassembled WGS sequence"/>
</dbReference>
<dbReference type="InterPro" id="IPR000531">
    <property type="entry name" value="Beta-barrel_TonB"/>
</dbReference>
<sequence>MAKHIVRQSLLAVSVISSMMAFANAAETINEETKVSDKSDETVKLETIVVTASGSGVNVKDAPASISVITSEEIAKRPVSSIANLLGELPGAVGGYSNVGPGSKIAFRGAPDKYTLILVDGKRVGNSSLLGHRPDTISQDIDWISPEMIDRIEVVRGSMSTLYGSEAAGGVINIITKKIPNKLTGSLRTDYSQPDGSSRGDTVNVAANIAGPITDNLGFRLGGNIKKRNADEGIRNGTGENQEQNISGRLNWKLSDNQDFNFDLGYGVEKNPQLSEAEQAELGTEHFGADKMEHYNVGIGHEGRFAEGLVTNADLYYNQYENKTPDFAVDGGSKSSETVLDLKANKPLTLWNHKHDLTLGAQGKYEQVSNASNIGNQLVPDENGNIQTPDKNPDDYSWSLFAEDQIHLQDNFILTLGGRVDGSNDYDPNFSPRIYGVYHPTDTWTVKGGVSRSFRAPNLKERSGSSGTSSMGMGCTSLAPHGWQSGQSCYMLGNPDLDPETSTNYEIGFGYEEDGYGVDFTYFLSDYKDMIVNNYYGRINGIWYTRQSNVEKARTSGLELTYKFPLNDYLRVTGNATYMIESENKATGQSLAQVPEFTTNLAVYWDITDRLNTFARVQYLGKQAFTEADLVAGSGSAGKELYFSNATTTGAVGVNFDYNDSLSLRAGVENIGGDKVNKGSVDYGDAPPATYYVGFTTRF</sequence>
<evidence type="ECO:0000256" key="3">
    <source>
        <dbReference type="ARBA" id="ARBA00022452"/>
    </source>
</evidence>
<dbReference type="GO" id="GO:0015344">
    <property type="term" value="F:siderophore uptake transmembrane transporter activity"/>
    <property type="evidence" value="ECO:0007669"/>
    <property type="project" value="TreeGrafter"/>
</dbReference>
<reference evidence="16" key="1">
    <citation type="submission" date="2022-09" db="EMBL/GenBank/DDBJ databases">
        <title>Intensive care unit water sources are persistently colonized with multi-drug resistant bacteria and are the site of extensive horizontal gene transfer of antibiotic resistance genes.</title>
        <authorList>
            <person name="Diorio-Toth L."/>
        </authorList>
    </citation>
    <scope>NUCLEOTIDE SEQUENCE</scope>
    <source>
        <strain evidence="16">GD04005</strain>
    </source>
</reference>
<evidence type="ECO:0000256" key="7">
    <source>
        <dbReference type="ARBA" id="ARBA00023077"/>
    </source>
</evidence>
<evidence type="ECO:0000256" key="6">
    <source>
        <dbReference type="ARBA" id="ARBA00023065"/>
    </source>
</evidence>
<dbReference type="Pfam" id="PF07715">
    <property type="entry name" value="Plug"/>
    <property type="match status" value="1"/>
</dbReference>
<dbReference type="PROSITE" id="PS00430">
    <property type="entry name" value="TONB_DEPENDENT_REC_1"/>
    <property type="match status" value="1"/>
</dbReference>
<dbReference type="Gene3D" id="2.170.130.10">
    <property type="entry name" value="TonB-dependent receptor, plug domain"/>
    <property type="match status" value="1"/>
</dbReference>
<keyword evidence="3 10" id="KW-1134">Transmembrane beta strand</keyword>
<keyword evidence="7 11" id="KW-0798">TonB box</keyword>
<evidence type="ECO:0000259" key="14">
    <source>
        <dbReference type="Pfam" id="PF00593"/>
    </source>
</evidence>
<keyword evidence="9 10" id="KW-0998">Cell outer membrane</keyword>
<dbReference type="GO" id="GO:0009279">
    <property type="term" value="C:cell outer membrane"/>
    <property type="evidence" value="ECO:0007669"/>
    <property type="project" value="UniProtKB-SubCell"/>
</dbReference>
<comment type="similarity">
    <text evidence="10 12">Belongs to the TonB-dependent receptor family.</text>
</comment>
<evidence type="ECO:0000256" key="9">
    <source>
        <dbReference type="ARBA" id="ARBA00023237"/>
    </source>
</evidence>
<feature type="short sequence motif" description="TonB box" evidence="11">
    <location>
        <begin position="47"/>
        <end position="53"/>
    </location>
</feature>
<evidence type="ECO:0000313" key="16">
    <source>
        <dbReference type="EMBL" id="MDH0564580.1"/>
    </source>
</evidence>
<feature type="domain" description="TonB-dependent receptor plug" evidence="15">
    <location>
        <begin position="59"/>
        <end position="171"/>
    </location>
</feature>
<evidence type="ECO:0000256" key="5">
    <source>
        <dbReference type="ARBA" id="ARBA00022729"/>
    </source>
</evidence>
<evidence type="ECO:0000256" key="8">
    <source>
        <dbReference type="ARBA" id="ARBA00023136"/>
    </source>
</evidence>
<dbReference type="PANTHER" id="PTHR30069">
    <property type="entry name" value="TONB-DEPENDENT OUTER MEMBRANE RECEPTOR"/>
    <property type="match status" value="1"/>
</dbReference>
<dbReference type="InterPro" id="IPR037066">
    <property type="entry name" value="Plug_dom_sf"/>
</dbReference>
<evidence type="ECO:0000256" key="1">
    <source>
        <dbReference type="ARBA" id="ARBA00004571"/>
    </source>
</evidence>
<dbReference type="AlphaFoldDB" id="A0AA42LFA2"/>
<feature type="chain" id="PRO_5041314281" evidence="13">
    <location>
        <begin position="26"/>
        <end position="699"/>
    </location>
</feature>
<evidence type="ECO:0000313" key="17">
    <source>
        <dbReference type="Proteomes" id="UP001159329"/>
    </source>
</evidence>
<dbReference type="InterPro" id="IPR036942">
    <property type="entry name" value="Beta-barrel_TonB_sf"/>
</dbReference>
<dbReference type="Pfam" id="PF00593">
    <property type="entry name" value="TonB_dep_Rec_b-barrel"/>
    <property type="match status" value="1"/>
</dbReference>
<comment type="caution">
    <text evidence="16">The sequence shown here is derived from an EMBL/GenBank/DDBJ whole genome shotgun (WGS) entry which is preliminary data.</text>
</comment>
<evidence type="ECO:0000256" key="10">
    <source>
        <dbReference type="PROSITE-ProRule" id="PRU01360"/>
    </source>
</evidence>
<dbReference type="CDD" id="cd01347">
    <property type="entry name" value="ligand_gated_channel"/>
    <property type="match status" value="1"/>
</dbReference>
<keyword evidence="6" id="KW-0406">Ion transport</keyword>
<evidence type="ECO:0000256" key="13">
    <source>
        <dbReference type="SAM" id="SignalP"/>
    </source>
</evidence>
<keyword evidence="2 10" id="KW-0813">Transport</keyword>
<dbReference type="EMBL" id="JAOEEO010000003">
    <property type="protein sequence ID" value="MDH0564580.1"/>
    <property type="molecule type" value="Genomic_DNA"/>
</dbReference>
<keyword evidence="4 10" id="KW-0812">Transmembrane</keyword>
<protein>
    <submittedName>
        <fullName evidence="16">TonB-dependent receptor</fullName>
    </submittedName>
</protein>
<evidence type="ECO:0000256" key="4">
    <source>
        <dbReference type="ARBA" id="ARBA00022692"/>
    </source>
</evidence>
<dbReference type="InterPro" id="IPR039426">
    <property type="entry name" value="TonB-dep_rcpt-like"/>
</dbReference>